<dbReference type="InterPro" id="IPR027417">
    <property type="entry name" value="P-loop_NTPase"/>
</dbReference>
<dbReference type="InterPro" id="IPR017871">
    <property type="entry name" value="ABC_transporter-like_CS"/>
</dbReference>
<dbReference type="GO" id="GO:0098796">
    <property type="term" value="C:membrane protein complex"/>
    <property type="evidence" value="ECO:0007669"/>
    <property type="project" value="UniProtKB-ARBA"/>
</dbReference>
<reference evidence="5 6" key="1">
    <citation type="journal article" date="2019" name="Int. J. Syst. Evol. Microbiol.">
        <title>The Global Catalogue of Microorganisms (GCM) 10K type strain sequencing project: providing services to taxonomists for standard genome sequencing and annotation.</title>
        <authorList>
            <consortium name="The Broad Institute Genomics Platform"/>
            <consortium name="The Broad Institute Genome Sequencing Center for Infectious Disease"/>
            <person name="Wu L."/>
            <person name="Ma J."/>
        </authorList>
    </citation>
    <scope>NUCLEOTIDE SEQUENCE [LARGE SCALE GENOMIC DNA]</scope>
    <source>
        <strain evidence="5 6">JCM 30072</strain>
    </source>
</reference>
<dbReference type="InterPro" id="IPR017911">
    <property type="entry name" value="MacB-like_ATP-bd"/>
</dbReference>
<dbReference type="Proteomes" id="UP001596445">
    <property type="component" value="Unassembled WGS sequence"/>
</dbReference>
<dbReference type="InterPro" id="IPR003593">
    <property type="entry name" value="AAA+_ATPase"/>
</dbReference>
<evidence type="ECO:0000313" key="5">
    <source>
        <dbReference type="EMBL" id="MFC7057055.1"/>
    </source>
</evidence>
<dbReference type="PANTHER" id="PTHR24220:SF86">
    <property type="entry name" value="ABC TRANSPORTER ABCH.1"/>
    <property type="match status" value="1"/>
</dbReference>
<name>A0ABD5VVF5_9EURY</name>
<evidence type="ECO:0000256" key="1">
    <source>
        <dbReference type="ARBA" id="ARBA00022448"/>
    </source>
</evidence>
<evidence type="ECO:0000259" key="4">
    <source>
        <dbReference type="PROSITE" id="PS50893"/>
    </source>
</evidence>
<dbReference type="EMBL" id="JBHSZI010000001">
    <property type="protein sequence ID" value="MFC7057055.1"/>
    <property type="molecule type" value="Genomic_DNA"/>
</dbReference>
<evidence type="ECO:0000313" key="6">
    <source>
        <dbReference type="Proteomes" id="UP001596445"/>
    </source>
</evidence>
<comment type="caution">
    <text evidence="5">The sequence shown here is derived from an EMBL/GenBank/DDBJ whole genome shotgun (WGS) entry which is preliminary data.</text>
</comment>
<sequence>MAATETQRPEHTEAVVELSSVRRTYYLGEPVDALDGVSLSLPEGSFTAVMGPSGSGKSTLMNMIGCLDTPDEGTVTVNNQDVGSLSDGKRARLRGAELGFIFQQFNLLPRLRAAENVTLPMVFQNVVDEGRRERAEDLLSRVGLGDRLDHTPPELSGGQRQRVAIARALVNEPSLLLADEPTGNLDTETGSTIMGLFEELNQEGRTILMVTHERHIAEHADRIVHLVDGQIEEIEELGVIRHETHREPAHLLACHHRPQAPLHADCRRSHHRYCGGHRLHGVGRCLRAEHHPGFRG</sequence>
<dbReference type="FunFam" id="3.40.50.300:FF:000032">
    <property type="entry name" value="Export ABC transporter ATP-binding protein"/>
    <property type="match status" value="1"/>
</dbReference>
<proteinExistence type="predicted"/>
<protein>
    <submittedName>
        <fullName evidence="5">ABC transporter ATP-binding protein</fullName>
    </submittedName>
</protein>
<dbReference type="PROSITE" id="PS50893">
    <property type="entry name" value="ABC_TRANSPORTER_2"/>
    <property type="match status" value="1"/>
</dbReference>
<feature type="domain" description="ABC transporter" evidence="4">
    <location>
        <begin position="16"/>
        <end position="253"/>
    </location>
</feature>
<dbReference type="GO" id="GO:0005524">
    <property type="term" value="F:ATP binding"/>
    <property type="evidence" value="ECO:0007669"/>
    <property type="project" value="UniProtKB-KW"/>
</dbReference>
<dbReference type="SUPFAM" id="SSF52540">
    <property type="entry name" value="P-loop containing nucleoside triphosphate hydrolases"/>
    <property type="match status" value="1"/>
</dbReference>
<accession>A0ABD5VVF5</accession>
<keyword evidence="6" id="KW-1185">Reference proteome</keyword>
<keyword evidence="3 5" id="KW-0067">ATP-binding</keyword>
<dbReference type="AlphaFoldDB" id="A0ABD5VVF5"/>
<keyword evidence="1" id="KW-0813">Transport</keyword>
<evidence type="ECO:0000256" key="3">
    <source>
        <dbReference type="ARBA" id="ARBA00022840"/>
    </source>
</evidence>
<evidence type="ECO:0000256" key="2">
    <source>
        <dbReference type="ARBA" id="ARBA00022741"/>
    </source>
</evidence>
<dbReference type="GO" id="GO:0022857">
    <property type="term" value="F:transmembrane transporter activity"/>
    <property type="evidence" value="ECO:0007669"/>
    <property type="project" value="UniProtKB-ARBA"/>
</dbReference>
<keyword evidence="2" id="KW-0547">Nucleotide-binding</keyword>
<gene>
    <name evidence="5" type="ORF">ACFQQG_01310</name>
</gene>
<dbReference type="Pfam" id="PF00005">
    <property type="entry name" value="ABC_tran"/>
    <property type="match status" value="1"/>
</dbReference>
<dbReference type="RefSeq" id="WP_382183769.1">
    <property type="nucleotide sequence ID" value="NZ_JBHSZI010000001.1"/>
</dbReference>
<dbReference type="SMART" id="SM00382">
    <property type="entry name" value="AAA"/>
    <property type="match status" value="1"/>
</dbReference>
<organism evidence="5 6">
    <name type="scientific">Halovenus salina</name>
    <dbReference type="NCBI Taxonomy" id="1510225"/>
    <lineage>
        <taxon>Archaea</taxon>
        <taxon>Methanobacteriati</taxon>
        <taxon>Methanobacteriota</taxon>
        <taxon>Stenosarchaea group</taxon>
        <taxon>Halobacteria</taxon>
        <taxon>Halobacteriales</taxon>
        <taxon>Haloarculaceae</taxon>
        <taxon>Halovenus</taxon>
    </lineage>
</organism>
<dbReference type="PANTHER" id="PTHR24220">
    <property type="entry name" value="IMPORT ATP-BINDING PROTEIN"/>
    <property type="match status" value="1"/>
</dbReference>
<dbReference type="PROSITE" id="PS00211">
    <property type="entry name" value="ABC_TRANSPORTER_1"/>
    <property type="match status" value="1"/>
</dbReference>
<dbReference type="Gene3D" id="3.40.50.300">
    <property type="entry name" value="P-loop containing nucleotide triphosphate hydrolases"/>
    <property type="match status" value="1"/>
</dbReference>
<dbReference type="InterPro" id="IPR003439">
    <property type="entry name" value="ABC_transporter-like_ATP-bd"/>
</dbReference>
<dbReference type="InterPro" id="IPR015854">
    <property type="entry name" value="ABC_transpr_LolD-like"/>
</dbReference>
<dbReference type="CDD" id="cd03255">
    <property type="entry name" value="ABC_MJ0796_LolCDE_FtsE"/>
    <property type="match status" value="1"/>
</dbReference>